<dbReference type="Gene3D" id="3.10.310.70">
    <property type="match status" value="1"/>
</dbReference>
<sequence>MPLPPPPPAVVQILSGATVWTAQGPQAGQAIAIRSGKILGVGTLESLARSHPKATRVELPGGTLLPGFIEGHAHVGGLGAMASKIDVGGLQSLPATLARIREWAAGHAGGWLLGRGWDQNRWPGKAFPRAQDLDALTGTRPVCLQRVDGHAVWVNTAALTLAGIGPQTPDPEGGRILKDADGRPSGILLDAAMDLVTKHIPAPTEAELEARLRAGLLALRADGFTAVADMGVDGRELAAYRRLAPPTPCPSASSPTWPMTTTSCCGSCGPASASPWASSRCRG</sequence>
<dbReference type="InterPro" id="IPR011059">
    <property type="entry name" value="Metal-dep_hydrolase_composite"/>
</dbReference>
<dbReference type="PANTHER" id="PTHR22642:SF2">
    <property type="entry name" value="PROTEIN LONG AFTER FAR-RED 3"/>
    <property type="match status" value="1"/>
</dbReference>
<reference evidence="2" key="1">
    <citation type="submission" date="2020-10" db="EMBL/GenBank/DDBJ databases">
        <title>Connecting structure to function with the recovery of over 1000 high-quality activated sludge metagenome-assembled genomes encoding full-length rRNA genes using long-read sequencing.</title>
        <authorList>
            <person name="Singleton C.M."/>
            <person name="Petriglieri F."/>
            <person name="Kristensen J.M."/>
            <person name="Kirkegaard R.H."/>
            <person name="Michaelsen T.Y."/>
            <person name="Andersen M.H."/>
            <person name="Karst S.M."/>
            <person name="Dueholm M.S."/>
            <person name="Nielsen P.H."/>
            <person name="Albertsen M."/>
        </authorList>
    </citation>
    <scope>NUCLEOTIDE SEQUENCE</scope>
    <source>
        <strain evidence="2">Skiv_18-Q3-R9-52_MAXAC.067</strain>
    </source>
</reference>
<dbReference type="InterPro" id="IPR013108">
    <property type="entry name" value="Amidohydro_3"/>
</dbReference>
<accession>A0A9D7SEU8</accession>
<evidence type="ECO:0000259" key="1">
    <source>
        <dbReference type="Pfam" id="PF07969"/>
    </source>
</evidence>
<dbReference type="GO" id="GO:0016810">
    <property type="term" value="F:hydrolase activity, acting on carbon-nitrogen (but not peptide) bonds"/>
    <property type="evidence" value="ECO:0007669"/>
    <property type="project" value="InterPro"/>
</dbReference>
<gene>
    <name evidence="2" type="ORF">IPP58_07350</name>
</gene>
<evidence type="ECO:0000313" key="3">
    <source>
        <dbReference type="Proteomes" id="UP000886657"/>
    </source>
</evidence>
<feature type="domain" description="Amidohydrolase 3" evidence="1">
    <location>
        <begin position="59"/>
        <end position="247"/>
    </location>
</feature>
<dbReference type="EMBL" id="JADKIO010000005">
    <property type="protein sequence ID" value="MBK9796299.1"/>
    <property type="molecule type" value="Genomic_DNA"/>
</dbReference>
<protein>
    <submittedName>
        <fullName evidence="2">Amidohydrolase family protein</fullName>
    </submittedName>
</protein>
<dbReference type="PANTHER" id="PTHR22642">
    <property type="entry name" value="IMIDAZOLONEPROPIONASE"/>
    <property type="match status" value="1"/>
</dbReference>
<dbReference type="Pfam" id="PF07969">
    <property type="entry name" value="Amidohydro_3"/>
    <property type="match status" value="1"/>
</dbReference>
<dbReference type="SUPFAM" id="SSF51338">
    <property type="entry name" value="Composite domain of metallo-dependent hydrolases"/>
    <property type="match status" value="1"/>
</dbReference>
<comment type="caution">
    <text evidence="2">The sequence shown here is derived from an EMBL/GenBank/DDBJ whole genome shotgun (WGS) entry which is preliminary data.</text>
</comment>
<dbReference type="Proteomes" id="UP000886657">
    <property type="component" value="Unassembled WGS sequence"/>
</dbReference>
<evidence type="ECO:0000313" key="2">
    <source>
        <dbReference type="EMBL" id="MBK9796299.1"/>
    </source>
</evidence>
<name>A0A9D7SEU8_9BACT</name>
<dbReference type="SUPFAM" id="SSF51556">
    <property type="entry name" value="Metallo-dependent hydrolases"/>
    <property type="match status" value="1"/>
</dbReference>
<dbReference type="Gene3D" id="2.30.40.10">
    <property type="entry name" value="Urease, subunit C, domain 1"/>
    <property type="match status" value="1"/>
</dbReference>
<dbReference type="AlphaFoldDB" id="A0A9D7SEU8"/>
<proteinExistence type="predicted"/>
<dbReference type="InterPro" id="IPR032466">
    <property type="entry name" value="Metal_Hydrolase"/>
</dbReference>
<organism evidence="2 3">
    <name type="scientific">Candidatus Geothrix skivensis</name>
    <dbReference type="NCBI Taxonomy" id="2954439"/>
    <lineage>
        <taxon>Bacteria</taxon>
        <taxon>Pseudomonadati</taxon>
        <taxon>Acidobacteriota</taxon>
        <taxon>Holophagae</taxon>
        <taxon>Holophagales</taxon>
        <taxon>Holophagaceae</taxon>
        <taxon>Geothrix</taxon>
    </lineage>
</organism>